<dbReference type="SUPFAM" id="SSF103506">
    <property type="entry name" value="Mitochondrial carrier"/>
    <property type="match status" value="1"/>
</dbReference>
<feature type="repeat" description="Solcar" evidence="10">
    <location>
        <begin position="60"/>
        <end position="142"/>
    </location>
</feature>
<protein>
    <submittedName>
        <fullName evidence="13">Putative mitochondrial carrier-like protein</fullName>
    </submittedName>
</protein>
<dbReference type="PANTHER" id="PTHR45624">
    <property type="entry name" value="MITOCHONDRIAL BASIC AMINO ACIDS TRANSPORTER-RELATED"/>
    <property type="match status" value="1"/>
</dbReference>
<dbReference type="InterPro" id="IPR023395">
    <property type="entry name" value="MCP_dom_sf"/>
</dbReference>
<dbReference type="PANTHER" id="PTHR45624:SF9">
    <property type="entry name" value="CARRIER PROTEIN, PUTATIVE (AFU_ORTHOLOGUE AFUA_4G06390)-RELATED"/>
    <property type="match status" value="1"/>
</dbReference>
<keyword evidence="9 10" id="KW-0472">Membrane</keyword>
<dbReference type="HOGENOM" id="CLU_015166_4_0_1"/>
<dbReference type="GO" id="GO:0031966">
    <property type="term" value="C:mitochondrial membrane"/>
    <property type="evidence" value="ECO:0007669"/>
    <property type="project" value="UniProtKB-SubCell"/>
</dbReference>
<dbReference type="Pfam" id="PF00153">
    <property type="entry name" value="Mito_carr"/>
    <property type="match status" value="3"/>
</dbReference>
<evidence type="ECO:0000256" key="7">
    <source>
        <dbReference type="ARBA" id="ARBA00022989"/>
    </source>
</evidence>
<dbReference type="AlphaFoldDB" id="A0A086T256"/>
<evidence type="ECO:0000256" key="8">
    <source>
        <dbReference type="ARBA" id="ARBA00023128"/>
    </source>
</evidence>
<dbReference type="Gene3D" id="1.50.40.10">
    <property type="entry name" value="Mitochondrial carrier domain"/>
    <property type="match status" value="1"/>
</dbReference>
<comment type="subcellular location">
    <subcellularLocation>
        <location evidence="1">Mitochondrion membrane</location>
        <topology evidence="1">Multi-pass membrane protein</topology>
    </subcellularLocation>
</comment>
<dbReference type="STRING" id="857340.A0A086T256"/>
<feature type="repeat" description="Solcar" evidence="10">
    <location>
        <begin position="282"/>
        <end position="365"/>
    </location>
</feature>
<reference evidence="14" key="1">
    <citation type="journal article" date="2014" name="Genome Announc.">
        <title>Genome sequence and annotation of Acremonium chrysogenum, producer of the beta-lactam antibiotic cephalosporin C.</title>
        <authorList>
            <person name="Terfehr D."/>
            <person name="Dahlmann T.A."/>
            <person name="Specht T."/>
            <person name="Zadra I."/>
            <person name="Kuernsteiner H."/>
            <person name="Kueck U."/>
        </authorList>
    </citation>
    <scope>NUCLEOTIDE SEQUENCE [LARGE SCALE GENOMIC DNA]</scope>
    <source>
        <strain evidence="14">ATCC 11550 / CBS 779.69 / DSM 880 / IAM 14645 / JCM 23072 / IMI 49137</strain>
    </source>
</reference>
<comment type="similarity">
    <text evidence="2 11">Belongs to the mitochondrial carrier (TC 2.A.29) family.</text>
</comment>
<dbReference type="Proteomes" id="UP000029964">
    <property type="component" value="Unassembled WGS sequence"/>
</dbReference>
<evidence type="ECO:0000256" key="2">
    <source>
        <dbReference type="ARBA" id="ARBA00006375"/>
    </source>
</evidence>
<dbReference type="InterPro" id="IPR018108">
    <property type="entry name" value="MCP_transmembrane"/>
</dbReference>
<keyword evidence="14" id="KW-1185">Reference proteome</keyword>
<evidence type="ECO:0000256" key="6">
    <source>
        <dbReference type="ARBA" id="ARBA00022792"/>
    </source>
</evidence>
<feature type="region of interest" description="Disordered" evidence="12">
    <location>
        <begin position="1"/>
        <end position="55"/>
    </location>
</feature>
<keyword evidence="6" id="KW-0999">Mitochondrion inner membrane</keyword>
<dbReference type="InterPro" id="IPR050567">
    <property type="entry name" value="Mitochondrial_Carrier"/>
</dbReference>
<evidence type="ECO:0000313" key="14">
    <source>
        <dbReference type="Proteomes" id="UP000029964"/>
    </source>
</evidence>
<dbReference type="OrthoDB" id="2382881at2759"/>
<gene>
    <name evidence="13" type="ORF">ACRE_058170</name>
</gene>
<feature type="repeat" description="Solcar" evidence="10">
    <location>
        <begin position="169"/>
        <end position="271"/>
    </location>
</feature>
<evidence type="ECO:0000313" key="13">
    <source>
        <dbReference type="EMBL" id="KFH43438.1"/>
    </source>
</evidence>
<name>A0A086T256_HAPC1</name>
<evidence type="ECO:0000256" key="9">
    <source>
        <dbReference type="ARBA" id="ARBA00023136"/>
    </source>
</evidence>
<organism evidence="13 14">
    <name type="scientific">Hapsidospora chrysogenum (strain ATCC 11550 / CBS 779.69 / DSM 880 / IAM 14645 / JCM 23072 / IMI 49137)</name>
    <name type="common">Acremonium chrysogenum</name>
    <dbReference type="NCBI Taxonomy" id="857340"/>
    <lineage>
        <taxon>Eukaryota</taxon>
        <taxon>Fungi</taxon>
        <taxon>Dikarya</taxon>
        <taxon>Ascomycota</taxon>
        <taxon>Pezizomycotina</taxon>
        <taxon>Sordariomycetes</taxon>
        <taxon>Hypocreomycetidae</taxon>
        <taxon>Hypocreales</taxon>
        <taxon>Bionectriaceae</taxon>
        <taxon>Hapsidospora</taxon>
    </lineage>
</organism>
<evidence type="ECO:0000256" key="1">
    <source>
        <dbReference type="ARBA" id="ARBA00004225"/>
    </source>
</evidence>
<evidence type="ECO:0000256" key="4">
    <source>
        <dbReference type="ARBA" id="ARBA00022692"/>
    </source>
</evidence>
<keyword evidence="3 11" id="KW-0813">Transport</keyword>
<dbReference type="GO" id="GO:0022857">
    <property type="term" value="F:transmembrane transporter activity"/>
    <property type="evidence" value="ECO:0007669"/>
    <property type="project" value="TreeGrafter"/>
</dbReference>
<proteinExistence type="inferred from homology"/>
<dbReference type="PROSITE" id="PS50920">
    <property type="entry name" value="SOLCAR"/>
    <property type="match status" value="3"/>
</dbReference>
<keyword evidence="8" id="KW-0496">Mitochondrion</keyword>
<evidence type="ECO:0000256" key="12">
    <source>
        <dbReference type="SAM" id="MobiDB-lite"/>
    </source>
</evidence>
<feature type="compositionally biased region" description="Low complexity" evidence="12">
    <location>
        <begin position="41"/>
        <end position="55"/>
    </location>
</feature>
<comment type="caution">
    <text evidence="13">The sequence shown here is derived from an EMBL/GenBank/DDBJ whole genome shotgun (WGS) entry which is preliminary data.</text>
</comment>
<keyword evidence="4 10" id="KW-0812">Transmembrane</keyword>
<keyword evidence="7" id="KW-1133">Transmembrane helix</keyword>
<evidence type="ECO:0000256" key="10">
    <source>
        <dbReference type="PROSITE-ProRule" id="PRU00282"/>
    </source>
</evidence>
<keyword evidence="5" id="KW-0677">Repeat</keyword>
<evidence type="ECO:0000256" key="11">
    <source>
        <dbReference type="RuleBase" id="RU000488"/>
    </source>
</evidence>
<evidence type="ECO:0000256" key="3">
    <source>
        <dbReference type="ARBA" id="ARBA00022448"/>
    </source>
</evidence>
<sequence>MPVEPKVAGHQDVLPPPSGRISSTVMPPPPDDSGGVRRQTGPAASGRPSSSRSAATTSFVKKYRTEIAASSSSVFSTLAAFPLDSVKTRMQTYQYRGFLDCVKHTYRTEKLSGFFRGVTAPMASITLVRTVSFSIYQRSKHVYSAWVKRNLGFDILRHVSKAGTYPNLYTIGCFGAAGATAGSFITFLACPFELTKLSAQVSVLLAERAGTCQRSRAVAASYQNKGTLRTMRNIIKHRGLWGLYTGLRLHLLRDTLGTGIYFMVYESSKQLITTFGGDKPGSNKLAVVAAGGLCGLVSWAMIYPIDSAKSIYQRNALLHSKGENVPAPRIEFFKSHMYRGLAVSMGRSCIVNAIFFSSFEFIKKHIKTMDDDALKV</sequence>
<evidence type="ECO:0000256" key="5">
    <source>
        <dbReference type="ARBA" id="ARBA00022737"/>
    </source>
</evidence>
<accession>A0A086T256</accession>
<dbReference type="EMBL" id="JPKY01000069">
    <property type="protein sequence ID" value="KFH43438.1"/>
    <property type="molecule type" value="Genomic_DNA"/>
</dbReference>